<dbReference type="Pfam" id="PF00319">
    <property type="entry name" value="SRF-TF"/>
    <property type="match status" value="1"/>
</dbReference>
<dbReference type="Gene3D" id="3.40.1810.10">
    <property type="entry name" value="Transcription factor, MADS-box"/>
    <property type="match status" value="1"/>
</dbReference>
<dbReference type="GO" id="GO:0000981">
    <property type="term" value="F:DNA-binding transcription factor activity, RNA polymerase II-specific"/>
    <property type="evidence" value="ECO:0007669"/>
    <property type="project" value="InterPro"/>
</dbReference>
<keyword evidence="3" id="KW-0238">DNA-binding</keyword>
<dbReference type="InterPro" id="IPR033897">
    <property type="entry name" value="SRF-like_MADS-box"/>
</dbReference>
<evidence type="ECO:0000256" key="1">
    <source>
        <dbReference type="ARBA" id="ARBA00004123"/>
    </source>
</evidence>
<dbReference type="GO" id="GO:0005634">
    <property type="term" value="C:nucleus"/>
    <property type="evidence" value="ECO:0007669"/>
    <property type="project" value="UniProtKB-SubCell"/>
</dbReference>
<proteinExistence type="predicted"/>
<evidence type="ECO:0000256" key="3">
    <source>
        <dbReference type="ARBA" id="ARBA00023125"/>
    </source>
</evidence>
<comment type="subcellular location">
    <subcellularLocation>
        <location evidence="1">Nucleus</location>
    </subcellularLocation>
</comment>
<feature type="domain" description="MADS-box" evidence="7">
    <location>
        <begin position="1"/>
        <end position="49"/>
    </location>
</feature>
<organism evidence="8 9">
    <name type="scientific">Kalanchoe fedtschenkoi</name>
    <name type="common">Lavender scallops</name>
    <name type="synonym">South American air plant</name>
    <dbReference type="NCBI Taxonomy" id="63787"/>
    <lineage>
        <taxon>Eukaryota</taxon>
        <taxon>Viridiplantae</taxon>
        <taxon>Streptophyta</taxon>
        <taxon>Embryophyta</taxon>
        <taxon>Tracheophyta</taxon>
        <taxon>Spermatophyta</taxon>
        <taxon>Magnoliopsida</taxon>
        <taxon>eudicotyledons</taxon>
        <taxon>Gunneridae</taxon>
        <taxon>Pentapetalae</taxon>
        <taxon>Saxifragales</taxon>
        <taxon>Crassulaceae</taxon>
        <taxon>Kalanchoe</taxon>
    </lineage>
</organism>
<evidence type="ECO:0000259" key="7">
    <source>
        <dbReference type="PROSITE" id="PS50066"/>
    </source>
</evidence>
<dbReference type="AlphaFoldDB" id="A0A7N0TRZ2"/>
<evidence type="ECO:0000256" key="6">
    <source>
        <dbReference type="SAM" id="MobiDB-lite"/>
    </source>
</evidence>
<accession>A0A7N0TRZ2</accession>
<dbReference type="Gramene" id="Kaladp0043s0222.1.v1.1">
    <property type="protein sequence ID" value="Kaladp0043s0222.1.v1.1.CDS.1"/>
    <property type="gene ID" value="Kaladp0043s0222.v1.1"/>
</dbReference>
<dbReference type="GO" id="GO:0000978">
    <property type="term" value="F:RNA polymerase II cis-regulatory region sequence-specific DNA binding"/>
    <property type="evidence" value="ECO:0007669"/>
    <property type="project" value="TreeGrafter"/>
</dbReference>
<dbReference type="CDD" id="cd00266">
    <property type="entry name" value="MADS_SRF_like"/>
    <property type="match status" value="1"/>
</dbReference>
<dbReference type="PRINTS" id="PR00404">
    <property type="entry name" value="MADSDOMAIN"/>
</dbReference>
<name>A0A7N0TRZ2_KALFE</name>
<dbReference type="EnsemblPlants" id="Kaladp0043s0222.1.v1.1">
    <property type="protein sequence ID" value="Kaladp0043s0222.1.v1.1.CDS.1"/>
    <property type="gene ID" value="Kaladp0043s0222.v1.1"/>
</dbReference>
<dbReference type="GO" id="GO:0045944">
    <property type="term" value="P:positive regulation of transcription by RNA polymerase II"/>
    <property type="evidence" value="ECO:0007669"/>
    <property type="project" value="InterPro"/>
</dbReference>
<dbReference type="InterPro" id="IPR036879">
    <property type="entry name" value="TF_MADSbox_sf"/>
</dbReference>
<keyword evidence="9" id="KW-1185">Reference proteome</keyword>
<dbReference type="SUPFAM" id="SSF55455">
    <property type="entry name" value="SRF-like"/>
    <property type="match status" value="1"/>
</dbReference>
<feature type="compositionally biased region" description="Polar residues" evidence="6">
    <location>
        <begin position="300"/>
        <end position="309"/>
    </location>
</feature>
<reference evidence="8" key="1">
    <citation type="submission" date="2021-01" db="UniProtKB">
        <authorList>
            <consortium name="EnsemblPlants"/>
        </authorList>
    </citation>
    <scope>IDENTIFICATION</scope>
</reference>
<keyword evidence="2" id="KW-0805">Transcription regulation</keyword>
<protein>
    <recommendedName>
        <fullName evidence="7">MADS-box domain-containing protein</fullName>
    </recommendedName>
</protein>
<sequence length="363" mass="40762">MARGKTKLTLIEAEKKLRTTFLKRKKGLIKKVEELTILCDVIACVIIYGPVLGGRPREIFTWPVEQHRVRAAIKMYKEKMDHSRRTADLCNYLKDRKRAEAGEAGGGRGGSGFRVGSIRPDVAVAYLKWVDARIRAVEERIEFVKSGGRSVMLGDNMTTMMVPTGQDQSFGYESVQEWMVPYDQALWVHSNNGLLCTNGVFDHVIQFQPQEPNLGEFHHQNQTQNQMVLYDTYLQGIEQNYGMGMHVNSGGGWCHQQQPLYGETMQFSDSVAVAQPPMMSYNMDGMMQQLRRTEEWSSPEAASSNQSPSPCDPFNKAAALDAVPSCSFEEQLEYLFTAAEFCDEIQPQGDRHGGGVPSCHNGF</sequence>
<dbReference type="PANTHER" id="PTHR11945:SF176">
    <property type="entry name" value="MADS-BOX TRANSCRIPTION FACTOR FAMILY PROTEIN"/>
    <property type="match status" value="1"/>
</dbReference>
<keyword evidence="5" id="KW-0539">Nucleus</keyword>
<feature type="region of interest" description="Disordered" evidence="6">
    <location>
        <begin position="290"/>
        <end position="313"/>
    </location>
</feature>
<dbReference type="PANTHER" id="PTHR11945">
    <property type="entry name" value="MADS BOX PROTEIN"/>
    <property type="match status" value="1"/>
</dbReference>
<evidence type="ECO:0000313" key="8">
    <source>
        <dbReference type="EnsemblPlants" id="Kaladp0043s0222.1.v1.1.CDS.1"/>
    </source>
</evidence>
<dbReference type="SMART" id="SM00432">
    <property type="entry name" value="MADS"/>
    <property type="match status" value="1"/>
</dbReference>
<evidence type="ECO:0000313" key="9">
    <source>
        <dbReference type="Proteomes" id="UP000594263"/>
    </source>
</evidence>
<dbReference type="PROSITE" id="PS50066">
    <property type="entry name" value="MADS_BOX_2"/>
    <property type="match status" value="1"/>
</dbReference>
<evidence type="ECO:0000256" key="4">
    <source>
        <dbReference type="ARBA" id="ARBA00023163"/>
    </source>
</evidence>
<evidence type="ECO:0000256" key="5">
    <source>
        <dbReference type="ARBA" id="ARBA00023242"/>
    </source>
</evidence>
<evidence type="ECO:0000256" key="2">
    <source>
        <dbReference type="ARBA" id="ARBA00023015"/>
    </source>
</evidence>
<keyword evidence="4" id="KW-0804">Transcription</keyword>
<dbReference type="InterPro" id="IPR002100">
    <property type="entry name" value="TF_MADSbox"/>
</dbReference>
<dbReference type="Proteomes" id="UP000594263">
    <property type="component" value="Unplaced"/>
</dbReference>
<dbReference type="GO" id="GO:0046983">
    <property type="term" value="F:protein dimerization activity"/>
    <property type="evidence" value="ECO:0007669"/>
    <property type="project" value="InterPro"/>
</dbReference>